<dbReference type="AlphaFoldDB" id="A0AAD9JF87"/>
<proteinExistence type="predicted"/>
<comment type="caution">
    <text evidence="2">The sequence shown here is derived from an EMBL/GenBank/DDBJ whole genome shotgun (WGS) entry which is preliminary data.</text>
</comment>
<keyword evidence="1" id="KW-0732">Signal</keyword>
<feature type="signal peptide" evidence="1">
    <location>
        <begin position="1"/>
        <end position="20"/>
    </location>
</feature>
<dbReference type="EMBL" id="JAODUP010000371">
    <property type="protein sequence ID" value="KAK2151245.1"/>
    <property type="molecule type" value="Genomic_DNA"/>
</dbReference>
<evidence type="ECO:0000313" key="2">
    <source>
        <dbReference type="EMBL" id="KAK2151245.1"/>
    </source>
</evidence>
<evidence type="ECO:0000313" key="3">
    <source>
        <dbReference type="Proteomes" id="UP001208570"/>
    </source>
</evidence>
<reference evidence="2" key="1">
    <citation type="journal article" date="2023" name="Mol. Biol. Evol.">
        <title>Third-Generation Sequencing Reveals the Adaptive Role of the Epigenome in Three Deep-Sea Polychaetes.</title>
        <authorList>
            <person name="Perez M."/>
            <person name="Aroh O."/>
            <person name="Sun Y."/>
            <person name="Lan Y."/>
            <person name="Juniper S.K."/>
            <person name="Young C.R."/>
            <person name="Angers B."/>
            <person name="Qian P.Y."/>
        </authorList>
    </citation>
    <scope>NUCLEOTIDE SEQUENCE</scope>
    <source>
        <strain evidence="2">P08H-3</strain>
    </source>
</reference>
<gene>
    <name evidence="2" type="ORF">LSH36_371g03058</name>
</gene>
<organism evidence="2 3">
    <name type="scientific">Paralvinella palmiformis</name>
    <dbReference type="NCBI Taxonomy" id="53620"/>
    <lineage>
        <taxon>Eukaryota</taxon>
        <taxon>Metazoa</taxon>
        <taxon>Spiralia</taxon>
        <taxon>Lophotrochozoa</taxon>
        <taxon>Annelida</taxon>
        <taxon>Polychaeta</taxon>
        <taxon>Sedentaria</taxon>
        <taxon>Canalipalpata</taxon>
        <taxon>Terebellida</taxon>
        <taxon>Terebelliformia</taxon>
        <taxon>Alvinellidae</taxon>
        <taxon>Paralvinella</taxon>
    </lineage>
</organism>
<sequence>MASILFLSIVLLLSADFTFGDDCNPCDVFIDPTSPLSNCGVVTDSSVWAQMYRDCELKRSNGNQLDAHFTNVLAFCAAKGVDLNIDFVVCPPVSRNIGCSVCNELTGRAEGIKACADSLPALIWGNIIMDCIGYEERGDISGRNDLMVTLQVLCAVKHTSISFVCPFSLILAGTDIFQPCFQQLSTREQSSIVKDCLDVVGTDGYLDLLNNLTPMCAEKGEGPLKARSCGK</sequence>
<dbReference type="Proteomes" id="UP001208570">
    <property type="component" value="Unassembled WGS sequence"/>
</dbReference>
<accession>A0AAD9JF87</accession>
<name>A0AAD9JF87_9ANNE</name>
<protein>
    <submittedName>
        <fullName evidence="2">Uncharacterized protein</fullName>
    </submittedName>
</protein>
<keyword evidence="3" id="KW-1185">Reference proteome</keyword>
<feature type="chain" id="PRO_5042176479" evidence="1">
    <location>
        <begin position="21"/>
        <end position="231"/>
    </location>
</feature>
<evidence type="ECO:0000256" key="1">
    <source>
        <dbReference type="SAM" id="SignalP"/>
    </source>
</evidence>